<name>A0A6A6SYQ1_9PLEO</name>
<keyword evidence="5" id="KW-0732">Signal</keyword>
<proteinExistence type="predicted"/>
<evidence type="ECO:0000256" key="1">
    <source>
        <dbReference type="ARBA" id="ARBA00013201"/>
    </source>
</evidence>
<dbReference type="EC" id="3.1.1.47" evidence="1"/>
<evidence type="ECO:0000256" key="2">
    <source>
        <dbReference type="ARBA" id="ARBA00022801"/>
    </source>
</evidence>
<keyword evidence="3" id="KW-0442">Lipid degradation</keyword>
<reference evidence="6" key="1">
    <citation type="journal article" date="2020" name="Stud. Mycol.">
        <title>101 Dothideomycetes genomes: a test case for predicting lifestyles and emergence of pathogens.</title>
        <authorList>
            <person name="Haridas S."/>
            <person name="Albert R."/>
            <person name="Binder M."/>
            <person name="Bloem J."/>
            <person name="Labutti K."/>
            <person name="Salamov A."/>
            <person name="Andreopoulos B."/>
            <person name="Baker S."/>
            <person name="Barry K."/>
            <person name="Bills G."/>
            <person name="Bluhm B."/>
            <person name="Cannon C."/>
            <person name="Castanera R."/>
            <person name="Culley D."/>
            <person name="Daum C."/>
            <person name="Ezra D."/>
            <person name="Gonzalez J."/>
            <person name="Henrissat B."/>
            <person name="Kuo A."/>
            <person name="Liang C."/>
            <person name="Lipzen A."/>
            <person name="Lutzoni F."/>
            <person name="Magnuson J."/>
            <person name="Mondo S."/>
            <person name="Nolan M."/>
            <person name="Ohm R."/>
            <person name="Pangilinan J."/>
            <person name="Park H.-J."/>
            <person name="Ramirez L."/>
            <person name="Alfaro M."/>
            <person name="Sun H."/>
            <person name="Tritt A."/>
            <person name="Yoshinaga Y."/>
            <person name="Zwiers L.-H."/>
            <person name="Turgeon B."/>
            <person name="Goodwin S."/>
            <person name="Spatafora J."/>
            <person name="Crous P."/>
            <person name="Grigoriev I."/>
        </authorList>
    </citation>
    <scope>NUCLEOTIDE SEQUENCE</scope>
    <source>
        <strain evidence="6">CBS 122681</strain>
    </source>
</reference>
<dbReference type="Gene3D" id="3.40.50.1820">
    <property type="entry name" value="alpha/beta hydrolase"/>
    <property type="match status" value="1"/>
</dbReference>
<keyword evidence="4" id="KW-0443">Lipid metabolism</keyword>
<dbReference type="EMBL" id="MU004409">
    <property type="protein sequence ID" value="KAF2652101.1"/>
    <property type="molecule type" value="Genomic_DNA"/>
</dbReference>
<sequence>MAPFTTLALVSITSRILVAGLEIPPPTGPYHVGSKPYVLNHTTINDPIAPNNISTSILVNVYYPTHDSDSSQRYVWPGLAAAYETYYGIPPGSFGNTTASIAFDANPLSHTLPLPTLLFFSPFAGPPSQMFHGLISELVSRGYTVISNDHPYEQPYLQYPNGTSYTGHSVDWSPSPDIIPPTIAYRISDNSAVLDALPSISKQLKIPLNFTHFAFFGHSLGGSAALAQILAERNHTTSRNKTFLGAINLDGTIFGRASVNDSSVDLGVPSFLFSSSLHRRYSDPTWPIFESWQTGWRKEIRTLGRTNHTDFSDLIFMKQANGIAGGGDVISAKTFLNYTRTFVGAFFEMLIGGGEDVLKGDAQVQQEWPSIVFEFNNTGDPCASEFGNLCSSEYAGPQ</sequence>
<feature type="signal peptide" evidence="5">
    <location>
        <begin position="1"/>
        <end position="20"/>
    </location>
</feature>
<gene>
    <name evidence="6" type="ORF">K491DRAFT_695837</name>
</gene>
<dbReference type="AlphaFoldDB" id="A0A6A6SYQ1"/>
<organism evidence="6 7">
    <name type="scientific">Lophiostoma macrostomum CBS 122681</name>
    <dbReference type="NCBI Taxonomy" id="1314788"/>
    <lineage>
        <taxon>Eukaryota</taxon>
        <taxon>Fungi</taxon>
        <taxon>Dikarya</taxon>
        <taxon>Ascomycota</taxon>
        <taxon>Pezizomycotina</taxon>
        <taxon>Dothideomycetes</taxon>
        <taxon>Pleosporomycetidae</taxon>
        <taxon>Pleosporales</taxon>
        <taxon>Lophiostomataceae</taxon>
        <taxon>Lophiostoma</taxon>
    </lineage>
</organism>
<evidence type="ECO:0000256" key="5">
    <source>
        <dbReference type="SAM" id="SignalP"/>
    </source>
</evidence>
<keyword evidence="2" id="KW-0378">Hydrolase</keyword>
<dbReference type="InterPro" id="IPR029058">
    <property type="entry name" value="AB_hydrolase_fold"/>
</dbReference>
<dbReference type="SUPFAM" id="SSF53474">
    <property type="entry name" value="alpha/beta-Hydrolases"/>
    <property type="match status" value="1"/>
</dbReference>
<dbReference type="PANTHER" id="PTHR10272:SF14">
    <property type="entry name" value="PAF ACETYLHYDROLASE FAMILY PROTEIN"/>
    <property type="match status" value="1"/>
</dbReference>
<evidence type="ECO:0000313" key="7">
    <source>
        <dbReference type="Proteomes" id="UP000799324"/>
    </source>
</evidence>
<dbReference type="GO" id="GO:0003847">
    <property type="term" value="F:1-alkyl-2-acetylglycerophosphocholine esterase activity"/>
    <property type="evidence" value="ECO:0007669"/>
    <property type="project" value="UniProtKB-EC"/>
</dbReference>
<evidence type="ECO:0000256" key="4">
    <source>
        <dbReference type="ARBA" id="ARBA00023098"/>
    </source>
</evidence>
<accession>A0A6A6SYQ1</accession>
<feature type="chain" id="PRO_5025675325" description="1-alkyl-2-acetylglycerophosphocholine esterase" evidence="5">
    <location>
        <begin position="21"/>
        <end position="398"/>
    </location>
</feature>
<evidence type="ECO:0000256" key="3">
    <source>
        <dbReference type="ARBA" id="ARBA00022963"/>
    </source>
</evidence>
<evidence type="ECO:0000313" key="6">
    <source>
        <dbReference type="EMBL" id="KAF2652101.1"/>
    </source>
</evidence>
<dbReference type="PANTHER" id="PTHR10272">
    <property type="entry name" value="PLATELET-ACTIVATING FACTOR ACETYLHYDROLASE"/>
    <property type="match status" value="1"/>
</dbReference>
<protein>
    <recommendedName>
        <fullName evidence="1">1-alkyl-2-acetylglycerophosphocholine esterase</fullName>
        <ecNumber evidence="1">3.1.1.47</ecNumber>
    </recommendedName>
</protein>
<dbReference type="Proteomes" id="UP000799324">
    <property type="component" value="Unassembled WGS sequence"/>
</dbReference>
<keyword evidence="7" id="KW-1185">Reference proteome</keyword>
<dbReference type="GO" id="GO:0016042">
    <property type="term" value="P:lipid catabolic process"/>
    <property type="evidence" value="ECO:0007669"/>
    <property type="project" value="UniProtKB-KW"/>
</dbReference>
<dbReference type="OrthoDB" id="2363873at2759"/>